<dbReference type="PRINTS" id="PR00452">
    <property type="entry name" value="SH3DOMAIN"/>
</dbReference>
<dbReference type="AlphaFoldDB" id="T1F8L0"/>
<dbReference type="Gene3D" id="1.20.900.10">
    <property type="entry name" value="Dbl homology (DH) domain"/>
    <property type="match status" value="1"/>
</dbReference>
<dbReference type="EMBL" id="KB096785">
    <property type="protein sequence ID" value="ESO01337.1"/>
    <property type="molecule type" value="Genomic_DNA"/>
</dbReference>
<dbReference type="PROSITE" id="PS50002">
    <property type="entry name" value="SH3"/>
    <property type="match status" value="1"/>
</dbReference>
<dbReference type="Proteomes" id="UP000015101">
    <property type="component" value="Unassembled WGS sequence"/>
</dbReference>
<dbReference type="InterPro" id="IPR053086">
    <property type="entry name" value="RhoGEF_domain"/>
</dbReference>
<dbReference type="Pfam" id="PF14604">
    <property type="entry name" value="SH3_9"/>
    <property type="match status" value="1"/>
</dbReference>
<dbReference type="InterPro" id="IPR000219">
    <property type="entry name" value="DH_dom"/>
</dbReference>
<dbReference type="RefSeq" id="XP_009020573.1">
    <property type="nucleotide sequence ID" value="XM_009022325.1"/>
</dbReference>
<dbReference type="GeneID" id="20205159"/>
<dbReference type="SMART" id="SM00325">
    <property type="entry name" value="RhoGEF"/>
    <property type="match status" value="1"/>
</dbReference>
<feature type="domain" description="SH3" evidence="4">
    <location>
        <begin position="67"/>
        <end position="126"/>
    </location>
</feature>
<accession>T1F8L0</accession>
<dbReference type="SUPFAM" id="SSF50729">
    <property type="entry name" value="PH domain-like"/>
    <property type="match status" value="1"/>
</dbReference>
<dbReference type="CDD" id="cd11828">
    <property type="entry name" value="SH3_ARHGEF9_like"/>
    <property type="match status" value="1"/>
</dbReference>
<feature type="compositionally biased region" description="Basic residues" evidence="3">
    <location>
        <begin position="139"/>
        <end position="148"/>
    </location>
</feature>
<dbReference type="PANTHER" id="PTHR45834">
    <property type="entry name" value="RHO GUANINE NUCLEOTIDE EXCHANGE FACTOR 9-RELATED"/>
    <property type="match status" value="1"/>
</dbReference>
<evidence type="ECO:0000256" key="3">
    <source>
        <dbReference type="SAM" id="MobiDB-lite"/>
    </source>
</evidence>
<dbReference type="KEGG" id="hro:HELRODRAFT_174892"/>
<dbReference type="InterPro" id="IPR001452">
    <property type="entry name" value="SH3_domain"/>
</dbReference>
<dbReference type="eggNOG" id="KOG3519">
    <property type="taxonomic scope" value="Eukaryota"/>
</dbReference>
<dbReference type="InterPro" id="IPR001849">
    <property type="entry name" value="PH_domain"/>
</dbReference>
<evidence type="ECO:0000259" key="4">
    <source>
        <dbReference type="PROSITE" id="PS50002"/>
    </source>
</evidence>
<feature type="domain" description="PH" evidence="5">
    <location>
        <begin position="414"/>
        <end position="555"/>
    </location>
</feature>
<evidence type="ECO:0000259" key="5">
    <source>
        <dbReference type="PROSITE" id="PS50003"/>
    </source>
</evidence>
<dbReference type="SMART" id="SM00233">
    <property type="entry name" value="PH"/>
    <property type="match status" value="1"/>
</dbReference>
<dbReference type="SMART" id="SM00326">
    <property type="entry name" value="SH3"/>
    <property type="match status" value="1"/>
</dbReference>
<dbReference type="PROSITE" id="PS50003">
    <property type="entry name" value="PH_DOMAIN"/>
    <property type="match status" value="1"/>
</dbReference>
<reference evidence="8" key="3">
    <citation type="submission" date="2015-06" db="UniProtKB">
        <authorList>
            <consortium name="EnsemblMetazoa"/>
        </authorList>
    </citation>
    <scope>IDENTIFICATION</scope>
</reference>
<reference evidence="9" key="1">
    <citation type="submission" date="2012-12" db="EMBL/GenBank/DDBJ databases">
        <authorList>
            <person name="Hellsten U."/>
            <person name="Grimwood J."/>
            <person name="Chapman J.A."/>
            <person name="Shapiro H."/>
            <person name="Aerts A."/>
            <person name="Otillar R.P."/>
            <person name="Terry A.Y."/>
            <person name="Boore J.L."/>
            <person name="Simakov O."/>
            <person name="Marletaz F."/>
            <person name="Cho S.-J."/>
            <person name="Edsinger-Gonzales E."/>
            <person name="Havlak P."/>
            <person name="Kuo D.-H."/>
            <person name="Larsson T."/>
            <person name="Lv J."/>
            <person name="Arendt D."/>
            <person name="Savage R."/>
            <person name="Osoegawa K."/>
            <person name="de Jong P."/>
            <person name="Lindberg D.R."/>
            <person name="Seaver E.C."/>
            <person name="Weisblat D.A."/>
            <person name="Putnam N.H."/>
            <person name="Grigoriev I.V."/>
            <person name="Rokhsar D.S."/>
        </authorList>
    </citation>
    <scope>NUCLEOTIDE SEQUENCE</scope>
</reference>
<evidence type="ECO:0000313" key="9">
    <source>
        <dbReference type="Proteomes" id="UP000015101"/>
    </source>
</evidence>
<keyword evidence="1 2" id="KW-0728">SH3 domain</keyword>
<name>T1F8L0_HELRO</name>
<protein>
    <submittedName>
        <fullName evidence="7 8">Uncharacterized protein</fullName>
    </submittedName>
</protein>
<dbReference type="Gene3D" id="2.30.29.30">
    <property type="entry name" value="Pleckstrin-homology domain (PH domain)/Phosphotyrosine-binding domain (PTB)"/>
    <property type="match status" value="1"/>
</dbReference>
<sequence>MHLTTAAIETYLLKGAQAAGDLALSISPSGADDALCHVADEDNKSTAVMMRMKRAAMLEQILDTRRSTTIYADALWNHVTLDADELAFKVGDVVEVLHRLDKDWWYGRIADRKGWFPASFVIIQETPPIDIRNDSTLMRKHKHSKQHQRTSNNNNDKVSSSNFTHNNKNNGTDTTTNNNIANDEDDDEDDDEISKMEVLRNHKINEFVSLERQYVKRLKDVVEGYVDKARKRTDMFTSELVSKIFSNLDQIYVFAHNFLSVLEANVVKDAVYKSCIGECFLERQCDFEVYSEYCNNHPRACDELNSVKNDLKYQLFFEACRLIQQMIEIPLEGFLLSPVQKICQYPLQLKELIKYTPRSHPDYEPLVGAMEAMKSTAMLINERKRKVESLEKLAVWQLNVDGWQGPAIYETSSELVYSGEVGKKSSNGSILCRVLYIFDNLLVVFKKDILWRDGLIYKSRLNLRRCQIKTITEPNKDNVRHCFQLVEEEQTPRSRHHQHHYQSCNNINNKNNNNINNNNNTNNVNSTAPAKVYTFVCKSADEVSSWLKAFDDERKLFLNDLDNGFELSKVRKTIKLPDTTKQKDKAFRKKSLVAYHSLTDGVRDLIAASNNNNNNHNNFGSIFNSVNYNSLRKQSASSLINFVQKNFKR</sequence>
<feature type="compositionally biased region" description="Acidic residues" evidence="3">
    <location>
        <begin position="182"/>
        <end position="192"/>
    </location>
</feature>
<dbReference type="InParanoid" id="T1F8L0"/>
<evidence type="ECO:0000256" key="1">
    <source>
        <dbReference type="ARBA" id="ARBA00022443"/>
    </source>
</evidence>
<dbReference type="OrthoDB" id="660555at2759"/>
<feature type="domain" description="DH" evidence="6">
    <location>
        <begin position="199"/>
        <end position="383"/>
    </location>
</feature>
<dbReference type="GO" id="GO:0005085">
    <property type="term" value="F:guanyl-nucleotide exchange factor activity"/>
    <property type="evidence" value="ECO:0000318"/>
    <property type="project" value="GO_Central"/>
</dbReference>
<evidence type="ECO:0000313" key="8">
    <source>
        <dbReference type="EnsemblMetazoa" id="HelroP174892"/>
    </source>
</evidence>
<dbReference type="Pfam" id="PF00621">
    <property type="entry name" value="RhoGEF"/>
    <property type="match status" value="1"/>
</dbReference>
<feature type="region of interest" description="Disordered" evidence="3">
    <location>
        <begin position="139"/>
        <end position="192"/>
    </location>
</feature>
<proteinExistence type="predicted"/>
<dbReference type="Pfam" id="PF00169">
    <property type="entry name" value="PH"/>
    <property type="match status" value="1"/>
</dbReference>
<dbReference type="InterPro" id="IPR011993">
    <property type="entry name" value="PH-like_dom_sf"/>
</dbReference>
<keyword evidence="9" id="KW-1185">Reference proteome</keyword>
<feature type="compositionally biased region" description="Low complexity" evidence="3">
    <location>
        <begin position="151"/>
        <end position="181"/>
    </location>
</feature>
<evidence type="ECO:0000259" key="6">
    <source>
        <dbReference type="PROSITE" id="PS50010"/>
    </source>
</evidence>
<dbReference type="InterPro" id="IPR035899">
    <property type="entry name" value="DBL_dom_sf"/>
</dbReference>
<dbReference type="CTD" id="20205159"/>
<dbReference type="HOGENOM" id="CLU_008436_2_1_1"/>
<evidence type="ECO:0000313" key="7">
    <source>
        <dbReference type="EMBL" id="ESO01337.1"/>
    </source>
</evidence>
<dbReference type="CDD" id="cd00160">
    <property type="entry name" value="RhoGEF"/>
    <property type="match status" value="1"/>
</dbReference>
<dbReference type="EMBL" id="AMQM01005072">
    <property type="status" value="NOT_ANNOTATED_CDS"/>
    <property type="molecule type" value="Genomic_DNA"/>
</dbReference>
<dbReference type="EnsemblMetazoa" id="HelroT174892">
    <property type="protein sequence ID" value="HelroP174892"/>
    <property type="gene ID" value="HelroG174892"/>
</dbReference>
<dbReference type="GO" id="GO:0005829">
    <property type="term" value="C:cytosol"/>
    <property type="evidence" value="ECO:0000318"/>
    <property type="project" value="GO_Central"/>
</dbReference>
<dbReference type="OMA" id="ALHCKFL"/>
<dbReference type="Gene3D" id="2.30.30.40">
    <property type="entry name" value="SH3 Domains"/>
    <property type="match status" value="1"/>
</dbReference>
<dbReference type="PROSITE" id="PS50010">
    <property type="entry name" value="DH_2"/>
    <property type="match status" value="1"/>
</dbReference>
<reference evidence="7 9" key="2">
    <citation type="journal article" date="2013" name="Nature">
        <title>Insights into bilaterian evolution from three spiralian genomes.</title>
        <authorList>
            <person name="Simakov O."/>
            <person name="Marletaz F."/>
            <person name="Cho S.J."/>
            <person name="Edsinger-Gonzales E."/>
            <person name="Havlak P."/>
            <person name="Hellsten U."/>
            <person name="Kuo D.H."/>
            <person name="Larsson T."/>
            <person name="Lv J."/>
            <person name="Arendt D."/>
            <person name="Savage R."/>
            <person name="Osoegawa K."/>
            <person name="de Jong P."/>
            <person name="Grimwood J."/>
            <person name="Chapman J.A."/>
            <person name="Shapiro H."/>
            <person name="Aerts A."/>
            <person name="Otillar R.P."/>
            <person name="Terry A.Y."/>
            <person name="Boore J.L."/>
            <person name="Grigoriev I.V."/>
            <person name="Lindberg D.R."/>
            <person name="Seaver E.C."/>
            <person name="Weisblat D.A."/>
            <person name="Putnam N.H."/>
            <person name="Rokhsar D.S."/>
        </authorList>
    </citation>
    <scope>NUCLEOTIDE SEQUENCE</scope>
</reference>
<organism evidence="8 9">
    <name type="scientific">Helobdella robusta</name>
    <name type="common">Californian leech</name>
    <dbReference type="NCBI Taxonomy" id="6412"/>
    <lineage>
        <taxon>Eukaryota</taxon>
        <taxon>Metazoa</taxon>
        <taxon>Spiralia</taxon>
        <taxon>Lophotrochozoa</taxon>
        <taxon>Annelida</taxon>
        <taxon>Clitellata</taxon>
        <taxon>Hirudinea</taxon>
        <taxon>Rhynchobdellida</taxon>
        <taxon>Glossiphoniidae</taxon>
        <taxon>Helobdella</taxon>
    </lineage>
</organism>
<dbReference type="InterPro" id="IPR036028">
    <property type="entry name" value="SH3-like_dom_sf"/>
</dbReference>
<evidence type="ECO:0000256" key="2">
    <source>
        <dbReference type="PROSITE-ProRule" id="PRU00192"/>
    </source>
</evidence>
<dbReference type="SUPFAM" id="SSF50044">
    <property type="entry name" value="SH3-domain"/>
    <property type="match status" value="1"/>
</dbReference>
<dbReference type="SUPFAM" id="SSF48065">
    <property type="entry name" value="DBL homology domain (DH-domain)"/>
    <property type="match status" value="1"/>
</dbReference>
<dbReference type="STRING" id="6412.T1F8L0"/>
<gene>
    <name evidence="8" type="primary">20205159</name>
    <name evidence="7" type="ORF">HELRODRAFT_174892</name>
</gene>
<dbReference type="PANTHER" id="PTHR45834:SF3">
    <property type="entry name" value="RHO GUANINE NUCLEOTIDE EXCHANGE FACTOR 3, ISOFORM L"/>
    <property type="match status" value="1"/>
</dbReference>